<dbReference type="SUPFAM" id="SSF53822">
    <property type="entry name" value="Periplasmic binding protein-like I"/>
    <property type="match status" value="1"/>
</dbReference>
<evidence type="ECO:0000256" key="4">
    <source>
        <dbReference type="ARBA" id="ARBA00023163"/>
    </source>
</evidence>
<dbReference type="CDD" id="cd01392">
    <property type="entry name" value="HTH_LacI"/>
    <property type="match status" value="1"/>
</dbReference>
<keyword evidence="1" id="KW-0678">Repressor</keyword>
<sequence length="341" mass="36699">MAAKPRIKDVAERAGVSAATVSFVLNDVEGARVAPETRERIRAAANELGYRPNTVARGLRTQRTQMIGFISDEIATTPFAGQMIQGAHDAAHKAGYLLLMINTGQSAAEQHLAAQALVQRQIDGAIVATMYHQVVEVPAELASTPRVVLDAKPQNDAVSYVVPDEAGGATAVMGELIAAGHHRIGHITDRDEPIAKGLRLQAYRESLRENARPEDPALIEEDEPNAHGGYRAVLRLLDSTDPPTAVFCYNDRMAMGAYRAAAERGLKIPEDLSVAGYDDQQLISDALSPGLTTAALPHYHMGVWAVETLLATLSSTKPIEPQAHLMPCPLVRRHSIAPPHS</sequence>
<evidence type="ECO:0000256" key="2">
    <source>
        <dbReference type="ARBA" id="ARBA00023015"/>
    </source>
</evidence>
<keyword evidence="3" id="KW-0238">DNA-binding</keyword>
<dbReference type="PANTHER" id="PTHR30146">
    <property type="entry name" value="LACI-RELATED TRANSCRIPTIONAL REPRESSOR"/>
    <property type="match status" value="1"/>
</dbReference>
<dbReference type="GO" id="GO:0003700">
    <property type="term" value="F:DNA-binding transcription factor activity"/>
    <property type="evidence" value="ECO:0007669"/>
    <property type="project" value="TreeGrafter"/>
</dbReference>
<dbReference type="GO" id="GO:0000976">
    <property type="term" value="F:transcription cis-regulatory region binding"/>
    <property type="evidence" value="ECO:0007669"/>
    <property type="project" value="TreeGrafter"/>
</dbReference>
<evidence type="ECO:0000256" key="1">
    <source>
        <dbReference type="ARBA" id="ARBA00022491"/>
    </source>
</evidence>
<dbReference type="PROSITE" id="PS00356">
    <property type="entry name" value="HTH_LACI_1"/>
    <property type="match status" value="1"/>
</dbReference>
<dbReference type="InterPro" id="IPR010982">
    <property type="entry name" value="Lambda_DNA-bd_dom_sf"/>
</dbReference>
<keyword evidence="4" id="KW-0804">Transcription</keyword>
<dbReference type="InterPro" id="IPR000843">
    <property type="entry name" value="HTH_LacI"/>
</dbReference>
<dbReference type="OrthoDB" id="9816215at2"/>
<gene>
    <name evidence="6" type="ORF">FHU29_002953</name>
</gene>
<dbReference type="SMART" id="SM00354">
    <property type="entry name" value="HTH_LACI"/>
    <property type="match status" value="1"/>
</dbReference>
<proteinExistence type="predicted"/>
<dbReference type="SUPFAM" id="SSF47413">
    <property type="entry name" value="lambda repressor-like DNA-binding domains"/>
    <property type="match status" value="1"/>
</dbReference>
<evidence type="ECO:0000313" key="6">
    <source>
        <dbReference type="EMBL" id="MBB3038484.1"/>
    </source>
</evidence>
<accession>A0A839RQU3</accession>
<dbReference type="PROSITE" id="PS50932">
    <property type="entry name" value="HTH_LACI_2"/>
    <property type="match status" value="1"/>
</dbReference>
<dbReference type="Pfam" id="PF13377">
    <property type="entry name" value="Peripla_BP_3"/>
    <property type="match status" value="1"/>
</dbReference>
<dbReference type="Gene3D" id="1.10.260.40">
    <property type="entry name" value="lambda repressor-like DNA-binding domains"/>
    <property type="match status" value="1"/>
</dbReference>
<evidence type="ECO:0000313" key="7">
    <source>
        <dbReference type="Proteomes" id="UP000567922"/>
    </source>
</evidence>
<dbReference type="AlphaFoldDB" id="A0A839RQU3"/>
<keyword evidence="7" id="KW-1185">Reference proteome</keyword>
<protein>
    <submittedName>
        <fullName evidence="6">LacI family transcriptional regulator</fullName>
    </submittedName>
</protein>
<comment type="caution">
    <text evidence="6">The sequence shown here is derived from an EMBL/GenBank/DDBJ whole genome shotgun (WGS) entry which is preliminary data.</text>
</comment>
<name>A0A839RQU3_9ACTN</name>
<feature type="domain" description="HTH lacI-type" evidence="5">
    <location>
        <begin position="5"/>
        <end position="61"/>
    </location>
</feature>
<evidence type="ECO:0000259" key="5">
    <source>
        <dbReference type="PROSITE" id="PS50932"/>
    </source>
</evidence>
<dbReference type="PANTHER" id="PTHR30146:SF148">
    <property type="entry name" value="HTH-TYPE TRANSCRIPTIONAL REPRESSOR PURR-RELATED"/>
    <property type="match status" value="1"/>
</dbReference>
<reference evidence="6 7" key="1">
    <citation type="submission" date="2020-08" db="EMBL/GenBank/DDBJ databases">
        <title>Sequencing the genomes of 1000 actinobacteria strains.</title>
        <authorList>
            <person name="Klenk H.-P."/>
        </authorList>
    </citation>
    <scope>NUCLEOTIDE SEQUENCE [LARGE SCALE GENOMIC DNA]</scope>
    <source>
        <strain evidence="6 7">DSM 45258</strain>
    </source>
</reference>
<dbReference type="Pfam" id="PF00356">
    <property type="entry name" value="LacI"/>
    <property type="match status" value="1"/>
</dbReference>
<dbReference type="EMBL" id="JACHWS010000003">
    <property type="protein sequence ID" value="MBB3038484.1"/>
    <property type="molecule type" value="Genomic_DNA"/>
</dbReference>
<keyword evidence="2" id="KW-0805">Transcription regulation</keyword>
<dbReference type="RefSeq" id="WP_064440423.1">
    <property type="nucleotide sequence ID" value="NZ_BDDI01000008.1"/>
</dbReference>
<dbReference type="CDD" id="cd06288">
    <property type="entry name" value="PBP1_sucrose_transcription_regulator"/>
    <property type="match status" value="1"/>
</dbReference>
<dbReference type="InterPro" id="IPR046335">
    <property type="entry name" value="LacI/GalR-like_sensor"/>
</dbReference>
<dbReference type="Proteomes" id="UP000567922">
    <property type="component" value="Unassembled WGS sequence"/>
</dbReference>
<organism evidence="6 7">
    <name type="scientific">Hoyosella altamirensis</name>
    <dbReference type="NCBI Taxonomy" id="616997"/>
    <lineage>
        <taxon>Bacteria</taxon>
        <taxon>Bacillati</taxon>
        <taxon>Actinomycetota</taxon>
        <taxon>Actinomycetes</taxon>
        <taxon>Mycobacteriales</taxon>
        <taxon>Hoyosellaceae</taxon>
        <taxon>Hoyosella</taxon>
    </lineage>
</organism>
<dbReference type="Gene3D" id="3.40.50.2300">
    <property type="match status" value="2"/>
</dbReference>
<dbReference type="InterPro" id="IPR028082">
    <property type="entry name" value="Peripla_BP_I"/>
</dbReference>
<evidence type="ECO:0000256" key="3">
    <source>
        <dbReference type="ARBA" id="ARBA00023125"/>
    </source>
</evidence>